<proteinExistence type="predicted"/>
<dbReference type="Proteomes" id="UP001501353">
    <property type="component" value="Unassembled WGS sequence"/>
</dbReference>
<dbReference type="EMBL" id="BAAAZE010000008">
    <property type="protein sequence ID" value="GAA4021726.1"/>
    <property type="molecule type" value="Genomic_DNA"/>
</dbReference>
<evidence type="ECO:0000313" key="2">
    <source>
        <dbReference type="Proteomes" id="UP001501353"/>
    </source>
</evidence>
<sequence length="59" mass="6870">MCVNMRARNLIVHNLLIKIHTGDFLDTSYARIDEQLAEDCEYRTSASGKRLCKLVCKRR</sequence>
<name>A0ABP7T6F1_9BURK</name>
<evidence type="ECO:0000313" key="1">
    <source>
        <dbReference type="EMBL" id="GAA4021726.1"/>
    </source>
</evidence>
<keyword evidence="2" id="KW-1185">Reference proteome</keyword>
<protein>
    <submittedName>
        <fullName evidence="1">Uncharacterized protein</fullName>
    </submittedName>
</protein>
<gene>
    <name evidence="1" type="ORF">GCM10022212_18410</name>
</gene>
<organism evidence="1 2">
    <name type="scientific">Actimicrobium antarcticum</name>
    <dbReference type="NCBI Taxonomy" id="1051899"/>
    <lineage>
        <taxon>Bacteria</taxon>
        <taxon>Pseudomonadati</taxon>
        <taxon>Pseudomonadota</taxon>
        <taxon>Betaproteobacteria</taxon>
        <taxon>Burkholderiales</taxon>
        <taxon>Oxalobacteraceae</taxon>
        <taxon>Actimicrobium</taxon>
    </lineage>
</organism>
<accession>A0ABP7T6F1</accession>
<comment type="caution">
    <text evidence="1">The sequence shown here is derived from an EMBL/GenBank/DDBJ whole genome shotgun (WGS) entry which is preliminary data.</text>
</comment>
<reference evidence="2" key="1">
    <citation type="journal article" date="2019" name="Int. J. Syst. Evol. Microbiol.">
        <title>The Global Catalogue of Microorganisms (GCM) 10K type strain sequencing project: providing services to taxonomists for standard genome sequencing and annotation.</title>
        <authorList>
            <consortium name="The Broad Institute Genomics Platform"/>
            <consortium name="The Broad Institute Genome Sequencing Center for Infectious Disease"/>
            <person name="Wu L."/>
            <person name="Ma J."/>
        </authorList>
    </citation>
    <scope>NUCLEOTIDE SEQUENCE [LARGE SCALE GENOMIC DNA]</scope>
    <source>
        <strain evidence="2">JCM 16673</strain>
    </source>
</reference>